<keyword evidence="1" id="KW-1133">Transmembrane helix</keyword>
<feature type="transmembrane region" description="Helical" evidence="1">
    <location>
        <begin position="32"/>
        <end position="48"/>
    </location>
</feature>
<feature type="transmembrane region" description="Helical" evidence="1">
    <location>
        <begin position="6"/>
        <end position="25"/>
    </location>
</feature>
<evidence type="ECO:0000313" key="3">
    <source>
        <dbReference type="Proteomes" id="UP000014975"/>
    </source>
</evidence>
<name>S7T1Y5_9BACT</name>
<feature type="transmembrane region" description="Helical" evidence="1">
    <location>
        <begin position="102"/>
        <end position="122"/>
    </location>
</feature>
<accession>S7T1Y5</accession>
<organism evidence="2 3">
    <name type="scientific">Alkalidesulfovibrio alkalitolerans DSM 16529</name>
    <dbReference type="NCBI Taxonomy" id="1121439"/>
    <lineage>
        <taxon>Bacteria</taxon>
        <taxon>Pseudomonadati</taxon>
        <taxon>Thermodesulfobacteriota</taxon>
        <taxon>Desulfovibrionia</taxon>
        <taxon>Desulfovibrionales</taxon>
        <taxon>Desulfovibrionaceae</taxon>
        <taxon>Alkalidesulfovibrio</taxon>
    </lineage>
</organism>
<dbReference type="eggNOG" id="ENOG5032UI7">
    <property type="taxonomic scope" value="Bacteria"/>
</dbReference>
<comment type="caution">
    <text evidence="2">The sequence shown here is derived from an EMBL/GenBank/DDBJ whole genome shotgun (WGS) entry which is preliminary data.</text>
</comment>
<keyword evidence="3" id="KW-1185">Reference proteome</keyword>
<evidence type="ECO:0000256" key="1">
    <source>
        <dbReference type="SAM" id="Phobius"/>
    </source>
</evidence>
<evidence type="ECO:0000313" key="2">
    <source>
        <dbReference type="EMBL" id="EPR30530.1"/>
    </source>
</evidence>
<dbReference type="OrthoDB" id="5471444at2"/>
<dbReference type="STRING" id="1121439.dsat_1252"/>
<proteinExistence type="predicted"/>
<dbReference type="InterPro" id="IPR007404">
    <property type="entry name" value="YdjM-like"/>
</dbReference>
<dbReference type="AlphaFoldDB" id="S7T1Y5"/>
<dbReference type="EMBL" id="ATHI01000031">
    <property type="protein sequence ID" value="EPR30530.1"/>
    <property type="molecule type" value="Genomic_DNA"/>
</dbReference>
<dbReference type="RefSeq" id="WP_020887949.1">
    <property type="nucleotide sequence ID" value="NZ_ATHI01000031.1"/>
</dbReference>
<feature type="transmembrane region" description="Helical" evidence="1">
    <location>
        <begin position="60"/>
        <end position="90"/>
    </location>
</feature>
<gene>
    <name evidence="2" type="ORF">dsat_1252</name>
</gene>
<evidence type="ECO:0008006" key="4">
    <source>
        <dbReference type="Google" id="ProtNLM"/>
    </source>
</evidence>
<keyword evidence="1" id="KW-0812">Transmembrane</keyword>
<protein>
    <recommendedName>
        <fullName evidence="4">Membrane-bound metal-dependent hydrolase</fullName>
    </recommendedName>
</protein>
<dbReference type="PATRIC" id="fig|1121439.3.peg.2636"/>
<keyword evidence="1" id="KW-0472">Membrane</keyword>
<dbReference type="Proteomes" id="UP000014975">
    <property type="component" value="Unassembled WGS sequence"/>
</dbReference>
<sequence length="151" mass="16405">MPGYRAHVFGGTLIAGGALGLLAWAGLYAASLEYALVLVCIAALAALFPDVDTDSKGQHLFYGVLFVIDLGLIVTERYFWAALLGLFAMLPAIGRHRGWTHTWWAMLLVPLPLLLLPAYVFGAQWQAFAPYYLAAVTGYGSHLLLDGFFKG</sequence>
<dbReference type="Pfam" id="PF04307">
    <property type="entry name" value="YdjM"/>
    <property type="match status" value="1"/>
</dbReference>
<reference evidence="2 3" key="1">
    <citation type="journal article" date="2013" name="Genome Announc.">
        <title>Draft genome sequences for three mercury-methylating, sulfate-reducing bacteria.</title>
        <authorList>
            <person name="Brown S.D."/>
            <person name="Hurt R.A.Jr."/>
            <person name="Gilmour C.C."/>
            <person name="Elias D.A."/>
        </authorList>
    </citation>
    <scope>NUCLEOTIDE SEQUENCE [LARGE SCALE GENOMIC DNA]</scope>
    <source>
        <strain evidence="2 3">DSM 16529</strain>
    </source>
</reference>
<feature type="transmembrane region" description="Helical" evidence="1">
    <location>
        <begin position="128"/>
        <end position="149"/>
    </location>
</feature>